<dbReference type="eggNOG" id="COG5444">
    <property type="taxonomic scope" value="Bacteria"/>
</dbReference>
<dbReference type="EMBL" id="CP002631">
    <property type="protein sequence ID" value="AEB13686.1"/>
    <property type="molecule type" value="Genomic_DNA"/>
</dbReference>
<protein>
    <recommendedName>
        <fullName evidence="1">Type VII secretion system protein EssD-like domain-containing protein</fullName>
    </recommendedName>
</protein>
<keyword evidence="3" id="KW-1185">Reference proteome</keyword>
<dbReference type="InterPro" id="IPR044929">
    <property type="entry name" value="DNA/RNA_non-sp_Endonuclease_sf"/>
</dbReference>
<dbReference type="Pfam" id="PF13930">
    <property type="entry name" value="Endonuclea_NS_2"/>
    <property type="match status" value="1"/>
</dbReference>
<dbReference type="Proteomes" id="UP000006852">
    <property type="component" value="Chromosome"/>
</dbReference>
<dbReference type="CDD" id="cd20746">
    <property type="entry name" value="FIX_Ntox15_NUC_DUF4112_RhsA-like"/>
    <property type="match status" value="1"/>
</dbReference>
<name>F2NX73_TRES6</name>
<dbReference type="STRING" id="869209.Tresu_0751"/>
<dbReference type="RefSeq" id="WP_013700984.1">
    <property type="nucleotide sequence ID" value="NC_015385.1"/>
</dbReference>
<dbReference type="KEGG" id="tsu:Tresu_0751"/>
<sequence>MAAESLTRSSAINLINGSIDSFMFSHACYCTSNMESLSEDDLELYDQMHEVISILNDDEDYRHDLETMPLEDLKEFLLMCRKMADNNNLSLKSEFPQGNFEIVEDEKTETELNPDKIENEKSFWNTLWGALQGEYNDNPTGTEILIDMGLNFIPGVGQVCDARDITACLKKLVIDRRVNEVMIWVTLLLTAIGCVPYAGDVIKAGCKAIIKGADDAVLKVLRKLDADDVQKAFKILKTKFTTSIDDATVMVNKWIEKAGNSKYGSKVNEVLAGANENLKKASDFVSNKIDEFEEKVFGKGKKSRLKKNNSETPKIENLGSKEFTTEPFEKDGKLKPNIKYSVGEHKYLYETDEFGRICNCSADELHLKKHLERLKHNPNTPGKLGGDHAGHLIADVFGGSPELDNIVSQAKDVNLKQYREIEREWEKALKKVPPDEITDLKIEILYDGNGARPTAFKIEYCINGDLVDVPPIYN</sequence>
<evidence type="ECO:0000313" key="3">
    <source>
        <dbReference type="Proteomes" id="UP000006852"/>
    </source>
</evidence>
<accession>F2NX73</accession>
<dbReference type="Gene3D" id="3.40.570.10">
    <property type="entry name" value="Extracellular Endonuclease, subunit A"/>
    <property type="match status" value="1"/>
</dbReference>
<dbReference type="AlphaFoldDB" id="F2NX73"/>
<gene>
    <name evidence="2" type="ordered locus">Tresu_0751</name>
</gene>
<feature type="domain" description="Type VII secretion system protein EssD-like" evidence="1">
    <location>
        <begin position="336"/>
        <end position="463"/>
    </location>
</feature>
<dbReference type="HOGENOM" id="CLU_576094_0_0_12"/>
<dbReference type="InterPro" id="IPR049802">
    <property type="entry name" value="RhsC-like_FIX"/>
</dbReference>
<evidence type="ECO:0000259" key="1">
    <source>
        <dbReference type="Pfam" id="PF13930"/>
    </source>
</evidence>
<proteinExistence type="predicted"/>
<evidence type="ECO:0000313" key="2">
    <source>
        <dbReference type="EMBL" id="AEB13686.1"/>
    </source>
</evidence>
<reference evidence="2 3" key="1">
    <citation type="journal article" date="2011" name="Stand. Genomic Sci.">
        <title>Complete genome sequence of Treponema succinifaciens type strain (6091).</title>
        <authorList>
            <person name="Han C."/>
            <person name="Gronow S."/>
            <person name="Teshima H."/>
            <person name="Lapidus A."/>
            <person name="Nolan M."/>
            <person name="Lucas S."/>
            <person name="Hammon N."/>
            <person name="Deshpande S."/>
            <person name="Cheng J.F."/>
            <person name="Zeytun A."/>
            <person name="Tapia R."/>
            <person name="Goodwin L."/>
            <person name="Pitluck S."/>
            <person name="Liolios K."/>
            <person name="Pagani I."/>
            <person name="Ivanova N."/>
            <person name="Mavromatis K."/>
            <person name="Mikhailova N."/>
            <person name="Huntemann M."/>
            <person name="Pati A."/>
            <person name="Chen A."/>
            <person name="Palaniappan K."/>
            <person name="Land M."/>
            <person name="Hauser L."/>
            <person name="Brambilla E.M."/>
            <person name="Rohde M."/>
            <person name="Goker M."/>
            <person name="Woyke T."/>
            <person name="Bristow J."/>
            <person name="Eisen J.A."/>
            <person name="Markowitz V."/>
            <person name="Hugenholtz P."/>
            <person name="Kyrpides N.C."/>
            <person name="Klenk H.P."/>
            <person name="Detter J.C."/>
        </authorList>
    </citation>
    <scope>NUCLEOTIDE SEQUENCE [LARGE SCALE GENOMIC DNA]</scope>
    <source>
        <strain evidence="3">ATCC 33096 / DSM 2489 / 6091</strain>
    </source>
</reference>
<dbReference type="GeneID" id="302999994"/>
<organism evidence="2 3">
    <name type="scientific">Treponema succinifaciens (strain ATCC 33096 / DSM 2489 / 6091)</name>
    <dbReference type="NCBI Taxonomy" id="869209"/>
    <lineage>
        <taxon>Bacteria</taxon>
        <taxon>Pseudomonadati</taxon>
        <taxon>Spirochaetota</taxon>
        <taxon>Spirochaetia</taxon>
        <taxon>Spirochaetales</taxon>
        <taxon>Treponemataceae</taxon>
        <taxon>Treponema</taxon>
    </lineage>
</organism>
<reference evidence="3" key="2">
    <citation type="submission" date="2011-04" db="EMBL/GenBank/DDBJ databases">
        <title>The complete genome of chromosome of Treponema succinifaciens DSM 2489.</title>
        <authorList>
            <person name="Lucas S."/>
            <person name="Copeland A."/>
            <person name="Lapidus A."/>
            <person name="Bruce D."/>
            <person name="Goodwin L."/>
            <person name="Pitluck S."/>
            <person name="Peters L."/>
            <person name="Kyrpides N."/>
            <person name="Mavromatis K."/>
            <person name="Ivanova N."/>
            <person name="Ovchinnikova G."/>
            <person name="Teshima H."/>
            <person name="Detter J.C."/>
            <person name="Tapia R."/>
            <person name="Han C."/>
            <person name="Land M."/>
            <person name="Hauser L."/>
            <person name="Markowitz V."/>
            <person name="Cheng J.-F."/>
            <person name="Hugenholtz P."/>
            <person name="Woyke T."/>
            <person name="Wu D."/>
            <person name="Gronow S."/>
            <person name="Wellnitz S."/>
            <person name="Brambilla E."/>
            <person name="Klenk H.-P."/>
            <person name="Eisen J.A."/>
        </authorList>
    </citation>
    <scope>NUCLEOTIDE SEQUENCE [LARGE SCALE GENOMIC DNA]</scope>
    <source>
        <strain evidence="3">ATCC 33096 / DSM 2489 / 6091</strain>
    </source>
</reference>
<dbReference type="InterPro" id="IPR044927">
    <property type="entry name" value="Endonuclea_NS_2"/>
</dbReference>